<comment type="caution">
    <text evidence="2">The sequence shown here is derived from an EMBL/GenBank/DDBJ whole genome shotgun (WGS) entry which is preliminary data.</text>
</comment>
<feature type="transmembrane region" description="Helical" evidence="1">
    <location>
        <begin position="277"/>
        <end position="300"/>
    </location>
</feature>
<dbReference type="AlphaFoldDB" id="A0A2C5Y0R4"/>
<keyword evidence="3" id="KW-1185">Reference proteome</keyword>
<feature type="transmembrane region" description="Helical" evidence="1">
    <location>
        <begin position="243"/>
        <end position="265"/>
    </location>
</feature>
<reference evidence="2 3" key="1">
    <citation type="submission" date="2017-06" db="EMBL/GenBank/DDBJ databases">
        <title>Ant-infecting Ophiocordyceps genomes reveal a high diversity of potential behavioral manipulation genes and a possible major role for enterotoxins.</title>
        <authorList>
            <person name="De Bekker C."/>
            <person name="Evans H.C."/>
            <person name="Brachmann A."/>
            <person name="Hughes D.P."/>
        </authorList>
    </citation>
    <scope>NUCLEOTIDE SEQUENCE [LARGE SCALE GENOMIC DNA]</scope>
    <source>
        <strain evidence="2 3">Map64</strain>
    </source>
</reference>
<gene>
    <name evidence="2" type="ORF">CDD81_644</name>
</gene>
<evidence type="ECO:0000313" key="3">
    <source>
        <dbReference type="Proteomes" id="UP000226192"/>
    </source>
</evidence>
<evidence type="ECO:0000313" key="2">
    <source>
        <dbReference type="EMBL" id="PHH61266.1"/>
    </source>
</evidence>
<sequence>MIPPESQDAFKTAHDYWLKQMVEPEDAELSQEGLDRSIGVFFPEAPCEPGELSPNAGIDGTSLTIGKLAALVAYNKAIQTAFRAMDSDAASHESRDAKFGVNPFLPCLWLWSKRHLNSTNNLCVTFPPNEPFQVAAEDSGDAGDGQRVGIRVSLDLCPASGYQEWHVDGFNVYNFGNLPWFLGTLCSCVFSGKFKKRMGKTGTSVNRAVIILIRRLAAALELFVTISATFSFPILLTWKMKKHALVCIAGCVFGATNAVLMWLWIYRGVGLLPLRIIGELGAMVLFSVFAASQLVGISYVNGATTLFVVYSWFHYISLSCVLGDSRL</sequence>
<name>A0A2C5Y0R4_9HYPO</name>
<dbReference type="OrthoDB" id="10540748at2759"/>
<keyword evidence="1" id="KW-1133">Transmembrane helix</keyword>
<protein>
    <submittedName>
        <fullName evidence="2">Uncharacterized protein</fullName>
    </submittedName>
</protein>
<keyword evidence="1" id="KW-0812">Transmembrane</keyword>
<evidence type="ECO:0000256" key="1">
    <source>
        <dbReference type="SAM" id="Phobius"/>
    </source>
</evidence>
<keyword evidence="1" id="KW-0472">Membrane</keyword>
<dbReference type="Proteomes" id="UP000226192">
    <property type="component" value="Unassembled WGS sequence"/>
</dbReference>
<accession>A0A2C5Y0R4</accession>
<organism evidence="2 3">
    <name type="scientific">Ophiocordyceps australis</name>
    <dbReference type="NCBI Taxonomy" id="1399860"/>
    <lineage>
        <taxon>Eukaryota</taxon>
        <taxon>Fungi</taxon>
        <taxon>Dikarya</taxon>
        <taxon>Ascomycota</taxon>
        <taxon>Pezizomycotina</taxon>
        <taxon>Sordariomycetes</taxon>
        <taxon>Hypocreomycetidae</taxon>
        <taxon>Hypocreales</taxon>
        <taxon>Ophiocordycipitaceae</taxon>
        <taxon>Ophiocordyceps</taxon>
    </lineage>
</organism>
<proteinExistence type="predicted"/>
<dbReference type="EMBL" id="NJET01000110">
    <property type="protein sequence ID" value="PHH61266.1"/>
    <property type="molecule type" value="Genomic_DNA"/>
</dbReference>
<feature type="transmembrane region" description="Helical" evidence="1">
    <location>
        <begin position="216"/>
        <end position="237"/>
    </location>
</feature>